<reference evidence="2 3" key="1">
    <citation type="journal article" date="2024" name="Plant J.">
        <title>Genome sequences and population genomics reveal climatic adaptation and genomic divergence between two closely related sweetgum species.</title>
        <authorList>
            <person name="Xu W.Q."/>
            <person name="Ren C.Q."/>
            <person name="Zhang X.Y."/>
            <person name="Comes H.P."/>
            <person name="Liu X.H."/>
            <person name="Li Y.G."/>
            <person name="Kettle C.J."/>
            <person name="Jalonen R."/>
            <person name="Gaisberger H."/>
            <person name="Ma Y.Z."/>
            <person name="Qiu Y.X."/>
        </authorList>
    </citation>
    <scope>NUCLEOTIDE SEQUENCE [LARGE SCALE GENOMIC DNA]</scope>
    <source>
        <strain evidence="2">Hangzhou</strain>
    </source>
</reference>
<feature type="compositionally biased region" description="Polar residues" evidence="1">
    <location>
        <begin position="1"/>
        <end position="27"/>
    </location>
</feature>
<comment type="caution">
    <text evidence="2">The sequence shown here is derived from an EMBL/GenBank/DDBJ whole genome shotgun (WGS) entry which is preliminary data.</text>
</comment>
<dbReference type="Proteomes" id="UP001415857">
    <property type="component" value="Unassembled WGS sequence"/>
</dbReference>
<dbReference type="AlphaFoldDB" id="A0AAP0S1Y8"/>
<evidence type="ECO:0000313" key="2">
    <source>
        <dbReference type="EMBL" id="KAK9289533.1"/>
    </source>
</evidence>
<dbReference type="EMBL" id="JBBPBK010000002">
    <property type="protein sequence ID" value="KAK9289533.1"/>
    <property type="molecule type" value="Genomic_DNA"/>
</dbReference>
<feature type="region of interest" description="Disordered" evidence="1">
    <location>
        <begin position="1"/>
        <end position="47"/>
    </location>
</feature>
<organism evidence="2 3">
    <name type="scientific">Liquidambar formosana</name>
    <name type="common">Formosan gum</name>
    <dbReference type="NCBI Taxonomy" id="63359"/>
    <lineage>
        <taxon>Eukaryota</taxon>
        <taxon>Viridiplantae</taxon>
        <taxon>Streptophyta</taxon>
        <taxon>Embryophyta</taxon>
        <taxon>Tracheophyta</taxon>
        <taxon>Spermatophyta</taxon>
        <taxon>Magnoliopsida</taxon>
        <taxon>eudicotyledons</taxon>
        <taxon>Gunneridae</taxon>
        <taxon>Pentapetalae</taxon>
        <taxon>Saxifragales</taxon>
        <taxon>Altingiaceae</taxon>
        <taxon>Liquidambar</taxon>
    </lineage>
</organism>
<protein>
    <submittedName>
        <fullName evidence="2">Uncharacterized protein</fullName>
    </submittedName>
</protein>
<accession>A0AAP0S1Y8</accession>
<feature type="compositionally biased region" description="Basic residues" evidence="1">
    <location>
        <begin position="70"/>
        <end position="79"/>
    </location>
</feature>
<evidence type="ECO:0000313" key="3">
    <source>
        <dbReference type="Proteomes" id="UP001415857"/>
    </source>
</evidence>
<keyword evidence="3" id="KW-1185">Reference proteome</keyword>
<gene>
    <name evidence="2" type="ORF">L1049_007688</name>
</gene>
<feature type="region of interest" description="Disordered" evidence="1">
    <location>
        <begin position="60"/>
        <end position="79"/>
    </location>
</feature>
<proteinExistence type="predicted"/>
<sequence length="153" mass="16620">MATATATTTPEVINTQQTGTRPGQASGNRGKRPSSHSSLQTRDIGSCGYNGRCITSEMAMADGHAEPAKKQKTRLPPKRGQIKMNIIQKFVNMVSKVVSKAMGVSSSKKRRKEGKVIAEEVKGQNGNELTQVAYAAEGGDERIHLRKHEARMQ</sequence>
<name>A0AAP0S1Y8_LIQFO</name>
<evidence type="ECO:0000256" key="1">
    <source>
        <dbReference type="SAM" id="MobiDB-lite"/>
    </source>
</evidence>